<dbReference type="EMBL" id="LT629973">
    <property type="protein sequence ID" value="SEH74622.1"/>
    <property type="molecule type" value="Genomic_DNA"/>
</dbReference>
<dbReference type="AlphaFoldDB" id="A0A1H6KGH7"/>
<protein>
    <submittedName>
        <fullName evidence="2">Duf218 domain</fullName>
    </submittedName>
</protein>
<accession>A0A1H6KGH7</accession>
<evidence type="ECO:0000259" key="1">
    <source>
        <dbReference type="Pfam" id="PF02698"/>
    </source>
</evidence>
<gene>
    <name evidence="2" type="ORF">PYTT_0407</name>
</gene>
<evidence type="ECO:0000313" key="3">
    <source>
        <dbReference type="Proteomes" id="UP000176204"/>
    </source>
</evidence>
<organism evidence="2 3">
    <name type="scientific">Akkermansia glycaniphila</name>
    <dbReference type="NCBI Taxonomy" id="1679444"/>
    <lineage>
        <taxon>Bacteria</taxon>
        <taxon>Pseudomonadati</taxon>
        <taxon>Verrucomicrobiota</taxon>
        <taxon>Verrucomicrobiia</taxon>
        <taxon>Verrucomicrobiales</taxon>
        <taxon>Akkermansiaceae</taxon>
        <taxon>Akkermansia</taxon>
    </lineage>
</organism>
<dbReference type="InterPro" id="IPR051599">
    <property type="entry name" value="Cell_Envelope_Assoc"/>
</dbReference>
<reference evidence="3" key="1">
    <citation type="submission" date="2016-09" db="EMBL/GenBank/DDBJ databases">
        <authorList>
            <person name="Koehorst J."/>
        </authorList>
    </citation>
    <scope>NUCLEOTIDE SEQUENCE [LARGE SCALE GENOMIC DNA]</scope>
</reference>
<dbReference type="GO" id="GO:0005886">
    <property type="term" value="C:plasma membrane"/>
    <property type="evidence" value="ECO:0007669"/>
    <property type="project" value="TreeGrafter"/>
</dbReference>
<sequence>MLAGLAGCVMLSVAVFAVSEWYTYAQSKDRAFWSTEELPGDAVAVVLGCAPKLGERNNLYFLQRMDAAARLWRSGKVSAMIVSGDNSSHDYNEPEAMKAALVAKGVPEERIVCDFAGLRTLDSVVRARDIFGVNRVIFVSQEFHNERALAIAGYLGMDAYAFNARNAVGDYYRRASWMRERAARVAMMLDLWVLNRSPKYMGKREQLPE</sequence>
<dbReference type="Pfam" id="PF02698">
    <property type="entry name" value="DUF218"/>
    <property type="match status" value="1"/>
</dbReference>
<dbReference type="CDD" id="cd06259">
    <property type="entry name" value="YdcF-like"/>
    <property type="match status" value="1"/>
</dbReference>
<dbReference type="KEGG" id="agl:PYTT_0407"/>
<dbReference type="PANTHER" id="PTHR30336">
    <property type="entry name" value="INNER MEMBRANE PROTEIN, PROBABLE PERMEASE"/>
    <property type="match status" value="1"/>
</dbReference>
<keyword evidence="3" id="KW-1185">Reference proteome</keyword>
<proteinExistence type="predicted"/>
<name>A0A1H6KGH7_9BACT</name>
<dbReference type="InterPro" id="IPR003848">
    <property type="entry name" value="DUF218"/>
</dbReference>
<dbReference type="Proteomes" id="UP000176204">
    <property type="component" value="Chromosome I"/>
</dbReference>
<evidence type="ECO:0000313" key="2">
    <source>
        <dbReference type="EMBL" id="SEH74622.1"/>
    </source>
</evidence>
<dbReference type="PANTHER" id="PTHR30336:SF6">
    <property type="entry name" value="INTEGRAL MEMBRANE PROTEIN"/>
    <property type="match status" value="1"/>
</dbReference>
<feature type="domain" description="DUF218" evidence="1">
    <location>
        <begin position="43"/>
        <end position="170"/>
    </location>
</feature>